<evidence type="ECO:0000313" key="2">
    <source>
        <dbReference type="EMBL" id="AJY48287.1"/>
    </source>
</evidence>
<evidence type="ECO:0000259" key="1">
    <source>
        <dbReference type="Pfam" id="PF13468"/>
    </source>
</evidence>
<dbReference type="RefSeq" id="WP_045685373.1">
    <property type="nucleotide sequence ID" value="NZ_CP010803.1"/>
</dbReference>
<dbReference type="STRING" id="1486262.TM49_16645"/>
<dbReference type="Gene3D" id="3.10.180.10">
    <property type="entry name" value="2,3-Dihydroxybiphenyl 1,2-Dioxygenase, domain 1"/>
    <property type="match status" value="1"/>
</dbReference>
<dbReference type="InterPro" id="IPR025870">
    <property type="entry name" value="Glyoxalase-like_dom"/>
</dbReference>
<reference evidence="2 3" key="1">
    <citation type="journal article" date="2015" name="Genome Announc.">
        <title>Complete genome sequence of Martelella endophytica YC6887, which has antifungal activity associated with a halophyte.</title>
        <authorList>
            <person name="Khan A."/>
            <person name="Khan H."/>
            <person name="Chung E.J."/>
            <person name="Hossain M.T."/>
            <person name="Chung Y.R."/>
        </authorList>
    </citation>
    <scope>NUCLEOTIDE SEQUENCE [LARGE SCALE GENOMIC DNA]</scope>
    <source>
        <strain evidence="2">YC6887</strain>
    </source>
</reference>
<protein>
    <recommendedName>
        <fullName evidence="1">Glyoxalase-like domain-containing protein</fullName>
    </recommendedName>
</protein>
<dbReference type="SUPFAM" id="SSF54593">
    <property type="entry name" value="Glyoxalase/Bleomycin resistance protein/Dihydroxybiphenyl dioxygenase"/>
    <property type="match status" value="1"/>
</dbReference>
<sequence>MSLTKRAERRLDHLVLPVVDLMTARLRLAALGFSVAPDARHPFGTENACVYFADGTYLEPLGIADLELYKHQTGEFVRRDRAFRFRQGDNGLSALAFKSDDAAADHAAFTDTGIAAGELFSFSRAFRGADGSEATASFRLAFAADLRAPDLFFFTCEREQPLSPPEALLGHGNGVTGIAEVVLGETNPMDFEPLVTGLAGGGDVDIHPHGVTVSGPGASLSVFSHDYLHERLGIVPPPPGRGLFARAIVFEASDLAALAEMLEQNGVAHRRADDSLRVPPAPGQGATFIFKEA</sequence>
<gene>
    <name evidence="2" type="ORF">TM49_16645</name>
</gene>
<keyword evidence="3" id="KW-1185">Reference proteome</keyword>
<organism evidence="2 3">
    <name type="scientific">Martelella endophytica</name>
    <dbReference type="NCBI Taxonomy" id="1486262"/>
    <lineage>
        <taxon>Bacteria</taxon>
        <taxon>Pseudomonadati</taxon>
        <taxon>Pseudomonadota</taxon>
        <taxon>Alphaproteobacteria</taxon>
        <taxon>Hyphomicrobiales</taxon>
        <taxon>Aurantimonadaceae</taxon>
        <taxon>Martelella</taxon>
    </lineage>
</organism>
<evidence type="ECO:0000313" key="3">
    <source>
        <dbReference type="Proteomes" id="UP000032611"/>
    </source>
</evidence>
<name>A0A0D5LWU6_MAREN</name>
<dbReference type="AlphaFoldDB" id="A0A0D5LWU6"/>
<feature type="domain" description="Glyoxalase-like" evidence="1">
    <location>
        <begin position="11"/>
        <end position="190"/>
    </location>
</feature>
<dbReference type="KEGG" id="mey:TM49_16645"/>
<dbReference type="PATRIC" id="fig|1486262.3.peg.3443"/>
<dbReference type="HOGENOM" id="CLU_072991_2_0_5"/>
<dbReference type="EMBL" id="CP010803">
    <property type="protein sequence ID" value="AJY48287.1"/>
    <property type="molecule type" value="Genomic_DNA"/>
</dbReference>
<accession>A0A0D5LWU6</accession>
<dbReference type="Proteomes" id="UP000032611">
    <property type="component" value="Chromosome"/>
</dbReference>
<dbReference type="InterPro" id="IPR029068">
    <property type="entry name" value="Glyas_Bleomycin-R_OHBP_Dase"/>
</dbReference>
<dbReference type="OrthoDB" id="9812467at2"/>
<proteinExistence type="predicted"/>
<dbReference type="Pfam" id="PF13468">
    <property type="entry name" value="Glyoxalase_3"/>
    <property type="match status" value="1"/>
</dbReference>